<dbReference type="AlphaFoldDB" id="K5BIC8"/>
<accession>K5BIC8</accession>
<feature type="region of interest" description="Disordered" evidence="1">
    <location>
        <begin position="1"/>
        <end position="59"/>
    </location>
</feature>
<dbReference type="PATRIC" id="fig|1122247.3.peg.4642"/>
<comment type="caution">
    <text evidence="2">The sequence shown here is derived from an EMBL/GenBank/DDBJ whole genome shotgun (WGS) entry which is preliminary data.</text>
</comment>
<dbReference type="EMBL" id="AMRA01000156">
    <property type="protein sequence ID" value="EKF21139.1"/>
    <property type="molecule type" value="Genomic_DNA"/>
</dbReference>
<gene>
    <name evidence="2" type="ORF">C731_4842</name>
</gene>
<reference evidence="2 3" key="1">
    <citation type="journal article" date="2012" name="J. Bacteriol.">
        <title>Genome sequence of Mycobacterium hassiacum DSM 44199, a rare source of heat-stable mycobacterial proteins.</title>
        <authorList>
            <person name="Tiago I."/>
            <person name="Maranha A."/>
            <person name="Mendes V."/>
            <person name="Alarico S."/>
            <person name="Moynihan P.J."/>
            <person name="Clarke A.J."/>
            <person name="Macedo-Ribeiro S."/>
            <person name="Pereira P.J."/>
            <person name="Empadinhas N."/>
        </authorList>
    </citation>
    <scope>NUCLEOTIDE SEQUENCE [LARGE SCALE GENOMIC DNA]</scope>
    <source>
        <strain evidence="3">DSM 44199 / CIP 105218 / JCM 12690 / 3849</strain>
    </source>
</reference>
<name>K5BIC8_MYCHD</name>
<organism evidence="2 3">
    <name type="scientific">Mycolicibacterium hassiacum (strain DSM 44199 / CIP 105218 / JCM 12690 / 3849)</name>
    <name type="common">Mycobacterium hassiacum</name>
    <dbReference type="NCBI Taxonomy" id="1122247"/>
    <lineage>
        <taxon>Bacteria</taxon>
        <taxon>Bacillati</taxon>
        <taxon>Actinomycetota</taxon>
        <taxon>Actinomycetes</taxon>
        <taxon>Mycobacteriales</taxon>
        <taxon>Mycobacteriaceae</taxon>
        <taxon>Mycolicibacterium</taxon>
    </lineage>
</organism>
<evidence type="ECO:0000313" key="2">
    <source>
        <dbReference type="EMBL" id="EKF21139.1"/>
    </source>
</evidence>
<dbReference type="STRING" id="1122247.GCA_000379865_02334"/>
<sequence>MTVGRSRAPDRDPSAPPPDWIHPLHGVHAPTRETPPRRPGSVRRTSSIDMTRDPGSLDPVYLRGRARDLYTAPDTIAKVLATAALTATVDMVPQVVQHLDVDPPVPGLHLVGARR</sequence>
<dbReference type="Proteomes" id="UP000006265">
    <property type="component" value="Unassembled WGS sequence"/>
</dbReference>
<keyword evidence="3" id="KW-1185">Reference proteome</keyword>
<evidence type="ECO:0000256" key="1">
    <source>
        <dbReference type="SAM" id="MobiDB-lite"/>
    </source>
</evidence>
<proteinExistence type="predicted"/>
<protein>
    <submittedName>
        <fullName evidence="2">Uncharacterized protein</fullName>
    </submittedName>
</protein>
<evidence type="ECO:0000313" key="3">
    <source>
        <dbReference type="Proteomes" id="UP000006265"/>
    </source>
</evidence>